<dbReference type="HOGENOM" id="CLU_1082997_0_0_1"/>
<gene>
    <name evidence="3" type="primary">8232218</name>
    <name evidence="2" type="ORF">Phum_PHUM579970</name>
</gene>
<dbReference type="CTD" id="8232218"/>
<sequence length="257" mass="28839">MKFYYGFQIVILSLFFLSAVQSSHNNDDIRRKSFFSSIVDKVVHNTLQTLKTTLEKLEIPDFKEKFNDPSLNVTFSGENIKIKNAEHFENPYLSTSLIPLTINNFTLTWKNVTVSADYDIDGVMDFDFLQSKTNIFGRGKGSVELEDVFFTITAELYLKGGTVQIYKNGLKNFDMSVGKSKVSLSSLMGSEDLGGVAGAFLSDALPMFVSQVKTAIFTLVVGDVIDFLNNMLSGSSFFFSSLAKYEDMSHLQRNYLN</sequence>
<dbReference type="Proteomes" id="UP000009046">
    <property type="component" value="Unassembled WGS sequence"/>
</dbReference>
<feature type="chain" id="PRO_5014570280" evidence="1">
    <location>
        <begin position="23"/>
        <end position="257"/>
    </location>
</feature>
<dbReference type="PANTHER" id="PTHR11008:SF9">
    <property type="entry name" value="PROTEIN TAKEOUT-LIKE PROTEIN"/>
    <property type="match status" value="1"/>
</dbReference>
<dbReference type="InterPro" id="IPR010562">
    <property type="entry name" value="Haemolymph_juvenile_hormone-bd"/>
</dbReference>
<feature type="signal peptide" evidence="1">
    <location>
        <begin position="1"/>
        <end position="22"/>
    </location>
</feature>
<dbReference type="GeneID" id="8232218"/>
<dbReference type="PANTHER" id="PTHR11008">
    <property type="entry name" value="PROTEIN TAKEOUT-LIKE PROTEIN"/>
    <property type="match status" value="1"/>
</dbReference>
<evidence type="ECO:0000313" key="4">
    <source>
        <dbReference type="Proteomes" id="UP000009046"/>
    </source>
</evidence>
<dbReference type="GO" id="GO:0008289">
    <property type="term" value="F:lipid binding"/>
    <property type="evidence" value="ECO:0007669"/>
    <property type="project" value="InterPro"/>
</dbReference>
<dbReference type="RefSeq" id="XP_002432286.1">
    <property type="nucleotide sequence ID" value="XM_002432241.1"/>
</dbReference>
<dbReference type="VEuPathDB" id="VectorBase:PHUM579970"/>
<dbReference type="AlphaFoldDB" id="E0W1V4"/>
<dbReference type="EnsemblMetazoa" id="PHUM579970-RA">
    <property type="protein sequence ID" value="PHUM579970-PA"/>
    <property type="gene ID" value="PHUM579970"/>
</dbReference>
<name>E0W1V4_PEDHC</name>
<reference evidence="2" key="1">
    <citation type="submission" date="2007-04" db="EMBL/GenBank/DDBJ databases">
        <title>Annotation of Pediculus humanus corporis strain USDA.</title>
        <authorList>
            <person name="Kirkness E."/>
            <person name="Hannick L."/>
            <person name="Hass B."/>
            <person name="Bruggner R."/>
            <person name="Lawson D."/>
            <person name="Bidwell S."/>
            <person name="Joardar V."/>
            <person name="Caler E."/>
            <person name="Walenz B."/>
            <person name="Inman J."/>
            <person name="Schobel S."/>
            <person name="Galinsky K."/>
            <person name="Amedeo P."/>
            <person name="Strausberg R."/>
        </authorList>
    </citation>
    <scope>NUCLEOTIDE SEQUENCE</scope>
    <source>
        <strain evidence="2">USDA</strain>
    </source>
</reference>
<dbReference type="InParanoid" id="E0W1V4"/>
<accession>E0W1V4</accession>
<dbReference type="Pfam" id="PF06585">
    <property type="entry name" value="JHBP"/>
    <property type="match status" value="1"/>
</dbReference>
<reference evidence="3" key="3">
    <citation type="submission" date="2021-02" db="UniProtKB">
        <authorList>
            <consortium name="EnsemblMetazoa"/>
        </authorList>
    </citation>
    <scope>IDENTIFICATION</scope>
    <source>
        <strain evidence="3">USDA</strain>
    </source>
</reference>
<protein>
    <submittedName>
        <fullName evidence="2 3">Uncharacterized protein</fullName>
    </submittedName>
</protein>
<organism>
    <name type="scientific">Pediculus humanus subsp. corporis</name>
    <name type="common">Body louse</name>
    <dbReference type="NCBI Taxonomy" id="121224"/>
    <lineage>
        <taxon>Eukaryota</taxon>
        <taxon>Metazoa</taxon>
        <taxon>Ecdysozoa</taxon>
        <taxon>Arthropoda</taxon>
        <taxon>Hexapoda</taxon>
        <taxon>Insecta</taxon>
        <taxon>Pterygota</taxon>
        <taxon>Neoptera</taxon>
        <taxon>Paraneoptera</taxon>
        <taxon>Psocodea</taxon>
        <taxon>Troctomorpha</taxon>
        <taxon>Phthiraptera</taxon>
        <taxon>Anoplura</taxon>
        <taxon>Pediculidae</taxon>
        <taxon>Pediculus</taxon>
    </lineage>
</organism>
<keyword evidence="4" id="KW-1185">Reference proteome</keyword>
<evidence type="ECO:0000313" key="3">
    <source>
        <dbReference type="EnsemblMetazoa" id="PHUM579970-PA"/>
    </source>
</evidence>
<evidence type="ECO:0000256" key="1">
    <source>
        <dbReference type="SAM" id="SignalP"/>
    </source>
</evidence>
<dbReference type="KEGG" id="phu:Phum_PHUM579970"/>
<evidence type="ECO:0000313" key="2">
    <source>
        <dbReference type="EMBL" id="EEB19548.1"/>
    </source>
</evidence>
<dbReference type="Gene3D" id="3.15.10.30">
    <property type="entry name" value="Haemolymph juvenile hormone binding protein"/>
    <property type="match status" value="1"/>
</dbReference>
<dbReference type="InterPro" id="IPR038606">
    <property type="entry name" value="To_sf"/>
</dbReference>
<dbReference type="EMBL" id="AAZO01007058">
    <property type="status" value="NOT_ANNOTATED_CDS"/>
    <property type="molecule type" value="Genomic_DNA"/>
</dbReference>
<keyword evidence="1" id="KW-0732">Signal</keyword>
<proteinExistence type="predicted"/>
<reference evidence="2" key="2">
    <citation type="submission" date="2007-04" db="EMBL/GenBank/DDBJ databases">
        <title>The genome of the human body louse.</title>
        <authorList>
            <consortium name="The Human Body Louse Genome Consortium"/>
            <person name="Kirkness E."/>
            <person name="Walenz B."/>
            <person name="Hass B."/>
            <person name="Bruggner R."/>
            <person name="Strausberg R."/>
        </authorList>
    </citation>
    <scope>NUCLEOTIDE SEQUENCE</scope>
    <source>
        <strain evidence="2">USDA</strain>
    </source>
</reference>
<dbReference type="EMBL" id="DS235873">
    <property type="protein sequence ID" value="EEB19548.1"/>
    <property type="molecule type" value="Genomic_DNA"/>
</dbReference>
<dbReference type="SUPFAM" id="SSF55394">
    <property type="entry name" value="Bactericidal permeability-increasing protein, BPI"/>
    <property type="match status" value="1"/>
</dbReference>
<dbReference type="InterPro" id="IPR017943">
    <property type="entry name" value="Bactericidal_perm-incr_a/b_dom"/>
</dbReference>